<dbReference type="PROSITE" id="PS50848">
    <property type="entry name" value="START"/>
    <property type="match status" value="1"/>
</dbReference>
<dbReference type="EMBL" id="RQTK01001158">
    <property type="protein sequence ID" value="RUS71795.1"/>
    <property type="molecule type" value="Genomic_DNA"/>
</dbReference>
<dbReference type="PANTHER" id="PTHR47117:SF8">
    <property type="entry name" value="KINESIN FAMILY MEMBER 16B"/>
    <property type="match status" value="1"/>
</dbReference>
<name>A0A433SRD3_ELYCH</name>
<reference evidence="3 4" key="1">
    <citation type="submission" date="2019-01" db="EMBL/GenBank/DDBJ databases">
        <title>A draft genome assembly of the solar-powered sea slug Elysia chlorotica.</title>
        <authorList>
            <person name="Cai H."/>
            <person name="Li Q."/>
            <person name="Fang X."/>
            <person name="Li J."/>
            <person name="Curtis N.E."/>
            <person name="Altenburger A."/>
            <person name="Shibata T."/>
            <person name="Feng M."/>
            <person name="Maeda T."/>
            <person name="Schwartz J.A."/>
            <person name="Shigenobu S."/>
            <person name="Lundholm N."/>
            <person name="Nishiyama T."/>
            <person name="Yang H."/>
            <person name="Hasebe M."/>
            <person name="Li S."/>
            <person name="Pierce S.K."/>
            <person name="Wang J."/>
        </authorList>
    </citation>
    <scope>NUCLEOTIDE SEQUENCE [LARGE SCALE GENOMIC DNA]</scope>
    <source>
        <strain evidence="3">EC2010</strain>
        <tissue evidence="3">Whole organism of an adult</tissue>
    </source>
</reference>
<accession>A0A433SRD3</accession>
<feature type="region of interest" description="Disordered" evidence="1">
    <location>
        <begin position="36"/>
        <end position="55"/>
    </location>
</feature>
<dbReference type="SUPFAM" id="SSF55961">
    <property type="entry name" value="Bet v1-like"/>
    <property type="match status" value="1"/>
</dbReference>
<evidence type="ECO:0000259" key="2">
    <source>
        <dbReference type="PROSITE" id="PS50848"/>
    </source>
</evidence>
<dbReference type="InterPro" id="IPR023393">
    <property type="entry name" value="START-like_dom_sf"/>
</dbReference>
<feature type="domain" description="START" evidence="2">
    <location>
        <begin position="251"/>
        <end position="421"/>
    </location>
</feature>
<feature type="region of interest" description="Disordered" evidence="1">
    <location>
        <begin position="101"/>
        <end position="156"/>
    </location>
</feature>
<dbReference type="OrthoDB" id="3176171at2759"/>
<proteinExistence type="predicted"/>
<protein>
    <recommendedName>
        <fullName evidence="2">START domain-containing protein</fullName>
    </recommendedName>
</protein>
<dbReference type="AlphaFoldDB" id="A0A433SRD3"/>
<dbReference type="GO" id="GO:0008289">
    <property type="term" value="F:lipid binding"/>
    <property type="evidence" value="ECO:0007669"/>
    <property type="project" value="InterPro"/>
</dbReference>
<dbReference type="PANTHER" id="PTHR47117">
    <property type="entry name" value="STAR-RELATED LIPID TRANSFER PROTEIN 9"/>
    <property type="match status" value="1"/>
</dbReference>
<keyword evidence="4" id="KW-1185">Reference proteome</keyword>
<gene>
    <name evidence="3" type="ORF">EGW08_020448</name>
</gene>
<comment type="caution">
    <text evidence="3">The sequence shown here is derived from an EMBL/GenBank/DDBJ whole genome shotgun (WGS) entry which is preliminary data.</text>
</comment>
<dbReference type="Gene3D" id="3.30.530.20">
    <property type="match status" value="1"/>
</dbReference>
<dbReference type="Pfam" id="PF01852">
    <property type="entry name" value="START"/>
    <property type="match status" value="1"/>
</dbReference>
<dbReference type="InterPro" id="IPR002913">
    <property type="entry name" value="START_lipid-bd_dom"/>
</dbReference>
<organism evidence="3 4">
    <name type="scientific">Elysia chlorotica</name>
    <name type="common">Eastern emerald elysia</name>
    <name type="synonym">Sea slug</name>
    <dbReference type="NCBI Taxonomy" id="188477"/>
    <lineage>
        <taxon>Eukaryota</taxon>
        <taxon>Metazoa</taxon>
        <taxon>Spiralia</taxon>
        <taxon>Lophotrochozoa</taxon>
        <taxon>Mollusca</taxon>
        <taxon>Gastropoda</taxon>
        <taxon>Heterobranchia</taxon>
        <taxon>Euthyneura</taxon>
        <taxon>Panpulmonata</taxon>
        <taxon>Sacoglossa</taxon>
        <taxon>Placobranchoidea</taxon>
        <taxon>Plakobranchidae</taxon>
        <taxon>Elysia</taxon>
    </lineage>
</organism>
<feature type="region of interest" description="Disordered" evidence="1">
    <location>
        <begin position="169"/>
        <end position="210"/>
    </location>
</feature>
<evidence type="ECO:0000313" key="4">
    <source>
        <dbReference type="Proteomes" id="UP000271974"/>
    </source>
</evidence>
<evidence type="ECO:0000313" key="3">
    <source>
        <dbReference type="EMBL" id="RUS71795.1"/>
    </source>
</evidence>
<dbReference type="Proteomes" id="UP000271974">
    <property type="component" value="Unassembled WGS sequence"/>
</dbReference>
<feature type="compositionally biased region" description="Acidic residues" evidence="1">
    <location>
        <begin position="178"/>
        <end position="194"/>
    </location>
</feature>
<feature type="compositionally biased region" description="Polar residues" evidence="1">
    <location>
        <begin position="114"/>
        <end position="132"/>
    </location>
</feature>
<evidence type="ECO:0000256" key="1">
    <source>
        <dbReference type="SAM" id="MobiDB-lite"/>
    </source>
</evidence>
<sequence length="447" mass="49786">MLVNNPSVLLSSLDEYISLRRLQKTPLTTITLPQDLTGTDIESSDTSHDQESLTQDTPLLKKVRNFILDRNSSSSGLGGSNGTDLSRKIVLKRYSSILKYGHKDDSGKEGSGAQGSDLSNDSKGFTPLFTSETKPDNADRVTPLHPTLKRSVSDGMALKQSLKMNRELSEVGKLSEGNESDGDDLTDTDAEDHDEADHVYNGDPLSPEDLRKAGFKTLSNQSAAEILAEAMRASNIDLELSAEEQAESSGGWLFSCFEKNIVVLKKQQQNGSTVQSYIGKGFVLAPPKTVWDAVRNPRIRFTYDDTIKKVDIMETLDNSLKIVYFYHESQQFLMKENCDMCILHGERHDGDKFVLTYSSIEHDKCPVLPGVTRAKFLPSGWIIEPARQDNKVYSIVTYLMQIDFGGNPSSRSSLPFQDMISRYPLSIADLQQYLKPAVQLLRRKSLN</sequence>